<sequence length="186" mass="19900">MPSPSEASATKENSPQKVPKSPIKEKSPQKSPQKPRDVTDDQFMIEILRAITSSGQVDLNEVATNCGNMSKSGAKGRFYRIKKVNDLKLTGFWANEKKTGPSSPKSAAPSTPKGRPGRKPRAAKTKTVPIKDDSSDELSGPGSAGHESDVHSDDGVDLTKDEPSKNKPNSVKKGSSDHSDDEFVVG</sequence>
<gene>
    <name evidence="3" type="ORF">N7456_008970</name>
</gene>
<feature type="compositionally biased region" description="Basic residues" evidence="1">
    <location>
        <begin position="115"/>
        <end position="124"/>
    </location>
</feature>
<feature type="compositionally biased region" description="Polar residues" evidence="1">
    <location>
        <begin position="1"/>
        <end position="16"/>
    </location>
</feature>
<feature type="compositionally biased region" description="Basic and acidic residues" evidence="1">
    <location>
        <begin position="22"/>
        <end position="39"/>
    </location>
</feature>
<dbReference type="Proteomes" id="UP001149165">
    <property type="component" value="Unassembled WGS sequence"/>
</dbReference>
<dbReference type="AlphaFoldDB" id="A0A9W9F409"/>
<evidence type="ECO:0000313" key="4">
    <source>
        <dbReference type="Proteomes" id="UP001149165"/>
    </source>
</evidence>
<protein>
    <recommendedName>
        <fullName evidence="2">Myb-like DNA-binding domain-containing protein</fullName>
    </recommendedName>
</protein>
<name>A0A9W9F409_9EURO</name>
<evidence type="ECO:0000313" key="3">
    <source>
        <dbReference type="EMBL" id="KAJ5093109.1"/>
    </source>
</evidence>
<keyword evidence="4" id="KW-1185">Reference proteome</keyword>
<proteinExistence type="predicted"/>
<accession>A0A9W9F409</accession>
<dbReference type="InterPro" id="IPR054505">
    <property type="entry name" value="Myb_DNA-bind_8"/>
</dbReference>
<dbReference type="EMBL" id="JAPQKH010000006">
    <property type="protein sequence ID" value="KAJ5093109.1"/>
    <property type="molecule type" value="Genomic_DNA"/>
</dbReference>
<reference evidence="3" key="2">
    <citation type="journal article" date="2023" name="IMA Fungus">
        <title>Comparative genomic study of the Penicillium genus elucidates a diverse pangenome and 15 lateral gene transfer events.</title>
        <authorList>
            <person name="Petersen C."/>
            <person name="Sorensen T."/>
            <person name="Nielsen M.R."/>
            <person name="Sondergaard T.E."/>
            <person name="Sorensen J.L."/>
            <person name="Fitzpatrick D.A."/>
            <person name="Frisvad J.C."/>
            <person name="Nielsen K.L."/>
        </authorList>
    </citation>
    <scope>NUCLEOTIDE SEQUENCE</scope>
    <source>
        <strain evidence="3">IBT 30069</strain>
    </source>
</reference>
<comment type="caution">
    <text evidence="3">The sequence shown here is derived from an EMBL/GenBank/DDBJ whole genome shotgun (WGS) entry which is preliminary data.</text>
</comment>
<reference evidence="3" key="1">
    <citation type="submission" date="2022-11" db="EMBL/GenBank/DDBJ databases">
        <authorList>
            <person name="Petersen C."/>
        </authorList>
    </citation>
    <scope>NUCLEOTIDE SEQUENCE</scope>
    <source>
        <strain evidence="3">IBT 30069</strain>
    </source>
</reference>
<feature type="region of interest" description="Disordered" evidence="1">
    <location>
        <begin position="93"/>
        <end position="186"/>
    </location>
</feature>
<dbReference type="Pfam" id="PF22980">
    <property type="entry name" value="Myb_DNA-bind_8"/>
    <property type="match status" value="1"/>
</dbReference>
<evidence type="ECO:0000256" key="1">
    <source>
        <dbReference type="SAM" id="MobiDB-lite"/>
    </source>
</evidence>
<feature type="domain" description="Myb-like DNA-binding" evidence="2">
    <location>
        <begin position="40"/>
        <end position="85"/>
    </location>
</feature>
<feature type="compositionally biased region" description="Basic and acidic residues" evidence="1">
    <location>
        <begin position="146"/>
        <end position="165"/>
    </location>
</feature>
<organism evidence="3 4">
    <name type="scientific">Penicillium angulare</name>
    <dbReference type="NCBI Taxonomy" id="116970"/>
    <lineage>
        <taxon>Eukaryota</taxon>
        <taxon>Fungi</taxon>
        <taxon>Dikarya</taxon>
        <taxon>Ascomycota</taxon>
        <taxon>Pezizomycotina</taxon>
        <taxon>Eurotiomycetes</taxon>
        <taxon>Eurotiomycetidae</taxon>
        <taxon>Eurotiales</taxon>
        <taxon>Aspergillaceae</taxon>
        <taxon>Penicillium</taxon>
    </lineage>
</organism>
<evidence type="ECO:0000259" key="2">
    <source>
        <dbReference type="Pfam" id="PF22980"/>
    </source>
</evidence>
<feature type="region of interest" description="Disordered" evidence="1">
    <location>
        <begin position="1"/>
        <end position="42"/>
    </location>
</feature>
<feature type="compositionally biased region" description="Low complexity" evidence="1">
    <location>
        <begin position="100"/>
        <end position="114"/>
    </location>
</feature>